<dbReference type="Gene3D" id="1.20.58.1070">
    <property type="match status" value="1"/>
</dbReference>
<gene>
    <name evidence="2" type="ORF">PVAG01_08875</name>
</gene>
<dbReference type="Proteomes" id="UP001629113">
    <property type="component" value="Unassembled WGS sequence"/>
</dbReference>
<evidence type="ECO:0000256" key="1">
    <source>
        <dbReference type="SAM" id="MobiDB-lite"/>
    </source>
</evidence>
<dbReference type="InterPro" id="IPR035426">
    <property type="entry name" value="Gemin2/Brr1"/>
</dbReference>
<proteinExistence type="predicted"/>
<name>A0ABR4PAM6_9HELO</name>
<dbReference type="Pfam" id="PF04938">
    <property type="entry name" value="SIP1"/>
    <property type="match status" value="1"/>
</dbReference>
<feature type="region of interest" description="Disordered" evidence="1">
    <location>
        <begin position="1"/>
        <end position="53"/>
    </location>
</feature>
<reference evidence="2 3" key="1">
    <citation type="submission" date="2024-06" db="EMBL/GenBank/DDBJ databases">
        <title>Complete genome of Phlyctema vagabunda strain 19-DSS-EL-015.</title>
        <authorList>
            <person name="Fiorenzani C."/>
        </authorList>
    </citation>
    <scope>NUCLEOTIDE SEQUENCE [LARGE SCALE GENOMIC DNA]</scope>
    <source>
        <strain evidence="2 3">19-DSS-EL-015</strain>
    </source>
</reference>
<feature type="region of interest" description="Disordered" evidence="1">
    <location>
        <begin position="327"/>
        <end position="360"/>
    </location>
</feature>
<sequence length="511" mass="56233">MARNKKRKLEHDSNSTTGIYNQRTNSLREEPRVDPTYGQRSAIPGLDGGAYLDDEDDLEYDEDDMGALAYLRSVRQEATGIPNLLVAPKAKAQQDGEPDHAIYNDGVGDHRGWYEGGAYVAAPESQTDEESKESKRVAQSVCYDSILERFENLRDRLKRAPPPELVQTLDSDHPIYLPVNSDHVVFGKWSWILKNVEPHPAQLASMNKGTAFRLLGMLTKGAMLKRGCEVSRCVSLWVWGLLARVPEAGELTNLEVSIIRELGKKVVLVGVGFKEAKEWKSEMDKVEADFEDQPTEQMQDYEEAVEADENNANACLDGNTTYTDDEYGGASLLGVSGRGTSNTERGHDMPATSHSGEVEDDDLYSNEATLATLSNDAMQSLPQLDENPEPKDGPPSELSPEELAAAKMRILARLTESSDECKPSETGSEPVPQMAPSTKISSGPEFSEEPLPMLNEGLMSSNPASEGTLQNTSATVELSPTLNTRVTLDMVLTVAGELYGQRDLLEFRESW</sequence>
<feature type="compositionally biased region" description="Polar residues" evidence="1">
    <location>
        <begin position="14"/>
        <end position="25"/>
    </location>
</feature>
<protein>
    <submittedName>
        <fullName evidence="2">V-SNARE</fullName>
    </submittedName>
</protein>
<feature type="region of interest" description="Disordered" evidence="1">
    <location>
        <begin position="415"/>
        <end position="445"/>
    </location>
</feature>
<keyword evidence="3" id="KW-1185">Reference proteome</keyword>
<evidence type="ECO:0000313" key="3">
    <source>
        <dbReference type="Proteomes" id="UP001629113"/>
    </source>
</evidence>
<organism evidence="2 3">
    <name type="scientific">Phlyctema vagabunda</name>
    <dbReference type="NCBI Taxonomy" id="108571"/>
    <lineage>
        <taxon>Eukaryota</taxon>
        <taxon>Fungi</taxon>
        <taxon>Dikarya</taxon>
        <taxon>Ascomycota</taxon>
        <taxon>Pezizomycotina</taxon>
        <taxon>Leotiomycetes</taxon>
        <taxon>Helotiales</taxon>
        <taxon>Dermateaceae</taxon>
        <taxon>Phlyctema</taxon>
    </lineage>
</organism>
<dbReference type="EMBL" id="JBFCZG010000007">
    <property type="protein sequence ID" value="KAL3420376.1"/>
    <property type="molecule type" value="Genomic_DNA"/>
</dbReference>
<evidence type="ECO:0000313" key="2">
    <source>
        <dbReference type="EMBL" id="KAL3420376.1"/>
    </source>
</evidence>
<comment type="caution">
    <text evidence="2">The sequence shown here is derived from an EMBL/GenBank/DDBJ whole genome shotgun (WGS) entry which is preliminary data.</text>
</comment>
<accession>A0ABR4PAM6</accession>